<evidence type="ECO:0000256" key="3">
    <source>
        <dbReference type="ARBA" id="ARBA00023015"/>
    </source>
</evidence>
<feature type="domain" description="OmpR/PhoB-type" evidence="8">
    <location>
        <begin position="168"/>
        <end position="265"/>
    </location>
</feature>
<accession>A0ABN3C1T7</accession>
<proteinExistence type="predicted"/>
<dbReference type="PANTHER" id="PTHR48111">
    <property type="entry name" value="REGULATOR OF RPOS"/>
    <property type="match status" value="1"/>
</dbReference>
<evidence type="ECO:0000256" key="2">
    <source>
        <dbReference type="ARBA" id="ARBA00023012"/>
    </source>
</evidence>
<dbReference type="SUPFAM" id="SSF46894">
    <property type="entry name" value="C-terminal effector domain of the bipartite response regulators"/>
    <property type="match status" value="1"/>
</dbReference>
<dbReference type="CDD" id="cd00383">
    <property type="entry name" value="trans_reg_C"/>
    <property type="match status" value="1"/>
</dbReference>
<dbReference type="SMART" id="SM00862">
    <property type="entry name" value="Trans_reg_C"/>
    <property type="match status" value="1"/>
</dbReference>
<name>A0ABN3C1T7_9MICC</name>
<evidence type="ECO:0000256" key="4">
    <source>
        <dbReference type="ARBA" id="ARBA00023125"/>
    </source>
</evidence>
<organism evidence="9 10">
    <name type="scientific">Sinomonas flava</name>
    <dbReference type="NCBI Taxonomy" id="496857"/>
    <lineage>
        <taxon>Bacteria</taxon>
        <taxon>Bacillati</taxon>
        <taxon>Actinomycetota</taxon>
        <taxon>Actinomycetes</taxon>
        <taxon>Micrococcales</taxon>
        <taxon>Micrococcaceae</taxon>
        <taxon>Sinomonas</taxon>
    </lineage>
</organism>
<evidence type="ECO:0000259" key="8">
    <source>
        <dbReference type="PROSITE" id="PS51755"/>
    </source>
</evidence>
<evidence type="ECO:0000256" key="1">
    <source>
        <dbReference type="ARBA" id="ARBA00022553"/>
    </source>
</evidence>
<feature type="DNA-binding region" description="OmpR/PhoB-type" evidence="6">
    <location>
        <begin position="168"/>
        <end position="265"/>
    </location>
</feature>
<keyword evidence="4 6" id="KW-0238">DNA-binding</keyword>
<keyword evidence="1" id="KW-0597">Phosphoprotein</keyword>
<evidence type="ECO:0000256" key="5">
    <source>
        <dbReference type="ARBA" id="ARBA00023163"/>
    </source>
</evidence>
<dbReference type="Proteomes" id="UP001500432">
    <property type="component" value="Unassembled WGS sequence"/>
</dbReference>
<dbReference type="InterPro" id="IPR036388">
    <property type="entry name" value="WH-like_DNA-bd_sf"/>
</dbReference>
<evidence type="ECO:0000313" key="9">
    <source>
        <dbReference type="EMBL" id="GAA2202972.1"/>
    </source>
</evidence>
<keyword evidence="10" id="KW-1185">Reference proteome</keyword>
<dbReference type="EMBL" id="BAAAQW010000012">
    <property type="protein sequence ID" value="GAA2202972.1"/>
    <property type="molecule type" value="Genomic_DNA"/>
</dbReference>
<dbReference type="InterPro" id="IPR001867">
    <property type="entry name" value="OmpR/PhoB-type_DNA-bd"/>
</dbReference>
<dbReference type="InterPro" id="IPR016032">
    <property type="entry name" value="Sig_transdc_resp-reg_C-effctor"/>
</dbReference>
<evidence type="ECO:0000313" key="10">
    <source>
        <dbReference type="Proteomes" id="UP001500432"/>
    </source>
</evidence>
<dbReference type="PANTHER" id="PTHR48111:SF1">
    <property type="entry name" value="TWO-COMPONENT RESPONSE REGULATOR ORR33"/>
    <property type="match status" value="1"/>
</dbReference>
<reference evidence="9 10" key="1">
    <citation type="journal article" date="2019" name="Int. J. Syst. Evol. Microbiol.">
        <title>The Global Catalogue of Microorganisms (GCM) 10K type strain sequencing project: providing services to taxonomists for standard genome sequencing and annotation.</title>
        <authorList>
            <consortium name="The Broad Institute Genomics Platform"/>
            <consortium name="The Broad Institute Genome Sequencing Center for Infectious Disease"/>
            <person name="Wu L."/>
            <person name="Ma J."/>
        </authorList>
    </citation>
    <scope>NUCLEOTIDE SEQUENCE [LARGE SCALE GENOMIC DNA]</scope>
    <source>
        <strain evidence="9 10">JCM 16034</strain>
    </source>
</reference>
<sequence>MSVASGYVHISVRNAQKSQPGHRQPFGSRFPGQADAPAHPAAQQGLRPAQPFRSLAEDYAPITAPTAVVPAGPEPVRAVTPDNVAHGFVLYVGLSEQQAAAAGTSIARIAQEIRAYAQNLVEGVESYAAVAVAPASAPGSSLDVVRSTFGDPTIAARQQRPEPRPAPQSDARPAGVLIDLARREVHLDGETLNLTFKEFELLNYLVENGTRTVSRDELLEGLWKNAEEIPNERTIDVHIRRLRSKLGRLANTVRTVRGQGYRFYEHPEVIVWAAPEYSI</sequence>
<dbReference type="Gene3D" id="1.10.10.10">
    <property type="entry name" value="Winged helix-like DNA-binding domain superfamily/Winged helix DNA-binding domain"/>
    <property type="match status" value="1"/>
</dbReference>
<protein>
    <recommendedName>
        <fullName evidence="8">OmpR/PhoB-type domain-containing protein</fullName>
    </recommendedName>
</protein>
<evidence type="ECO:0000256" key="6">
    <source>
        <dbReference type="PROSITE-ProRule" id="PRU01091"/>
    </source>
</evidence>
<dbReference type="RefSeq" id="WP_344300953.1">
    <property type="nucleotide sequence ID" value="NZ_BAAAQW010000012.1"/>
</dbReference>
<keyword evidence="5" id="KW-0804">Transcription</keyword>
<keyword evidence="2" id="KW-0902">Two-component regulatory system</keyword>
<dbReference type="PROSITE" id="PS51755">
    <property type="entry name" value="OMPR_PHOB"/>
    <property type="match status" value="1"/>
</dbReference>
<gene>
    <name evidence="9" type="ORF">GCM10009849_33510</name>
</gene>
<feature type="region of interest" description="Disordered" evidence="7">
    <location>
        <begin position="12"/>
        <end position="45"/>
    </location>
</feature>
<comment type="caution">
    <text evidence="9">The sequence shown here is derived from an EMBL/GenBank/DDBJ whole genome shotgun (WGS) entry which is preliminary data.</text>
</comment>
<feature type="compositionally biased region" description="Low complexity" evidence="7">
    <location>
        <begin position="31"/>
        <end position="44"/>
    </location>
</feature>
<dbReference type="InterPro" id="IPR039420">
    <property type="entry name" value="WalR-like"/>
</dbReference>
<dbReference type="Pfam" id="PF00486">
    <property type="entry name" value="Trans_reg_C"/>
    <property type="match status" value="1"/>
</dbReference>
<keyword evidence="3" id="KW-0805">Transcription regulation</keyword>
<evidence type="ECO:0000256" key="7">
    <source>
        <dbReference type="SAM" id="MobiDB-lite"/>
    </source>
</evidence>